<dbReference type="GeneID" id="13013268"/>
<dbReference type="InterPro" id="IPR037117">
    <property type="entry name" value="Dihydroorotate_DH_ele_sf"/>
</dbReference>
<evidence type="ECO:0000256" key="9">
    <source>
        <dbReference type="ARBA" id="ARBA00023014"/>
    </source>
</evidence>
<dbReference type="SUPFAM" id="SSF52343">
    <property type="entry name" value="Ferredoxin reductase-like, C-terminal NADP-linked domain"/>
    <property type="match status" value="1"/>
</dbReference>
<dbReference type="GO" id="GO:0006221">
    <property type="term" value="P:pyrimidine nucleotide biosynthetic process"/>
    <property type="evidence" value="ECO:0007669"/>
    <property type="project" value="InterPro"/>
</dbReference>
<protein>
    <submittedName>
        <fullName evidence="14">Dihydroorotate dehydrogenase, electron transfer subunit</fullName>
    </submittedName>
</protein>
<dbReference type="GO" id="GO:0051537">
    <property type="term" value="F:2 iron, 2 sulfur cluster binding"/>
    <property type="evidence" value="ECO:0007669"/>
    <property type="project" value="UniProtKB-KW"/>
</dbReference>
<dbReference type="InterPro" id="IPR008333">
    <property type="entry name" value="Cbr1-like_FAD-bd_dom"/>
</dbReference>
<comment type="cofactor">
    <cofactor evidence="12">
        <name>[2Fe-2S] cluster</name>
        <dbReference type="ChEBI" id="CHEBI:190135"/>
    </cofactor>
    <text evidence="12">Binds 1 [2Fe-2S] cluster per subunit.</text>
</comment>
<evidence type="ECO:0000256" key="1">
    <source>
        <dbReference type="ARBA" id="ARBA00006422"/>
    </source>
</evidence>
<dbReference type="KEGG" id="thg:TCELL_0951"/>
<dbReference type="Pfam" id="PF10418">
    <property type="entry name" value="DHODB_Fe-S_bind"/>
    <property type="match status" value="1"/>
</dbReference>
<dbReference type="AlphaFoldDB" id="I3TF36"/>
<keyword evidence="9 12" id="KW-0411">Iron-sulfur</keyword>
<dbReference type="InterPro" id="IPR019480">
    <property type="entry name" value="Dihydroorotate_DH_Fe-S-bd"/>
</dbReference>
<feature type="binding site" evidence="12">
    <location>
        <position position="222"/>
    </location>
    <ligand>
        <name>[2Fe-2S] cluster</name>
        <dbReference type="ChEBI" id="CHEBI:190135"/>
    </ligand>
</feature>
<feature type="binding site" evidence="11">
    <location>
        <begin position="74"/>
        <end position="75"/>
    </location>
    <ligand>
        <name>FAD</name>
        <dbReference type="ChEBI" id="CHEBI:57692"/>
    </ligand>
</feature>
<dbReference type="OrthoDB" id="35401at2157"/>
<dbReference type="GO" id="GO:0016491">
    <property type="term" value="F:oxidoreductase activity"/>
    <property type="evidence" value="ECO:0007669"/>
    <property type="project" value="InterPro"/>
</dbReference>
<evidence type="ECO:0000256" key="11">
    <source>
        <dbReference type="PIRSR" id="PIRSR006816-1"/>
    </source>
</evidence>
<organism evidence="14 15">
    <name type="scientific">Thermogladius calderae (strain DSM 22663 / VKM B-2946 / 1633)</name>
    <dbReference type="NCBI Taxonomy" id="1184251"/>
    <lineage>
        <taxon>Archaea</taxon>
        <taxon>Thermoproteota</taxon>
        <taxon>Thermoprotei</taxon>
        <taxon>Desulfurococcales</taxon>
        <taxon>Desulfurococcaceae</taxon>
        <taxon>Thermogladius</taxon>
    </lineage>
</organism>
<evidence type="ECO:0000256" key="5">
    <source>
        <dbReference type="ARBA" id="ARBA00022723"/>
    </source>
</evidence>
<evidence type="ECO:0000256" key="4">
    <source>
        <dbReference type="ARBA" id="ARBA00022714"/>
    </source>
</evidence>
<dbReference type="Pfam" id="PF00970">
    <property type="entry name" value="FAD_binding_6"/>
    <property type="match status" value="1"/>
</dbReference>
<dbReference type="STRING" id="1184251.TCELL_0951"/>
<dbReference type="GO" id="GO:0050660">
    <property type="term" value="F:flavin adenine dinucleotide binding"/>
    <property type="evidence" value="ECO:0007669"/>
    <property type="project" value="InterPro"/>
</dbReference>
<gene>
    <name evidence="14" type="ordered locus">TCELL_0951</name>
</gene>
<keyword evidence="7" id="KW-0249">Electron transport</keyword>
<dbReference type="EMBL" id="CP003531">
    <property type="protein sequence ID" value="AFK51374.1"/>
    <property type="molecule type" value="Genomic_DNA"/>
</dbReference>
<evidence type="ECO:0000259" key="13">
    <source>
        <dbReference type="PROSITE" id="PS51384"/>
    </source>
</evidence>
<dbReference type="Proteomes" id="UP000005270">
    <property type="component" value="Chromosome"/>
</dbReference>
<dbReference type="eggNOG" id="arCOG02199">
    <property type="taxonomic scope" value="Archaea"/>
</dbReference>
<dbReference type="Gene3D" id="2.40.30.10">
    <property type="entry name" value="Translation factors"/>
    <property type="match status" value="1"/>
</dbReference>
<dbReference type="InterPro" id="IPR039261">
    <property type="entry name" value="FNR_nucleotide-bd"/>
</dbReference>
<dbReference type="Gene3D" id="2.10.240.10">
    <property type="entry name" value="Dihydroorotate dehydrogenase, electron transfer subunit"/>
    <property type="match status" value="1"/>
</dbReference>
<dbReference type="PIRSF" id="PIRSF006816">
    <property type="entry name" value="Cyc3_hyd_g"/>
    <property type="match status" value="1"/>
</dbReference>
<keyword evidence="15" id="KW-1185">Reference proteome</keyword>
<keyword evidence="2" id="KW-0813">Transport</keyword>
<dbReference type="GO" id="GO:0046872">
    <property type="term" value="F:metal ion binding"/>
    <property type="evidence" value="ECO:0007669"/>
    <property type="project" value="UniProtKB-KW"/>
</dbReference>
<evidence type="ECO:0000256" key="7">
    <source>
        <dbReference type="ARBA" id="ARBA00022982"/>
    </source>
</evidence>
<dbReference type="PANTHER" id="PTHR43513">
    <property type="entry name" value="DIHYDROOROTATE DEHYDROGENASE B (NAD(+)), ELECTRON TRANSFER SUBUNIT"/>
    <property type="match status" value="1"/>
</dbReference>
<dbReference type="PROSITE" id="PS51384">
    <property type="entry name" value="FAD_FR"/>
    <property type="match status" value="1"/>
</dbReference>
<dbReference type="InterPro" id="IPR050353">
    <property type="entry name" value="PyrK_electron_transfer"/>
</dbReference>
<feature type="binding site" evidence="12">
    <location>
        <position position="234"/>
    </location>
    <ligand>
        <name>[2Fe-2S] cluster</name>
        <dbReference type="ChEBI" id="CHEBI:190135"/>
    </ligand>
</feature>
<feature type="binding site" evidence="12">
    <location>
        <position position="214"/>
    </location>
    <ligand>
        <name>[2Fe-2S] cluster</name>
        <dbReference type="ChEBI" id="CHEBI:190135"/>
    </ligand>
</feature>
<keyword evidence="3 11" id="KW-0285">Flavoprotein</keyword>
<keyword evidence="6 11" id="KW-0274">FAD</keyword>
<dbReference type="SUPFAM" id="SSF63380">
    <property type="entry name" value="Riboflavin synthase domain-like"/>
    <property type="match status" value="1"/>
</dbReference>
<dbReference type="InterPro" id="IPR017927">
    <property type="entry name" value="FAD-bd_FR_type"/>
</dbReference>
<evidence type="ECO:0000256" key="8">
    <source>
        <dbReference type="ARBA" id="ARBA00023004"/>
    </source>
</evidence>
<evidence type="ECO:0000256" key="6">
    <source>
        <dbReference type="ARBA" id="ARBA00022827"/>
    </source>
</evidence>
<sequence length="247" mass="26763">MRVAECLVVSNTGVARGYKHLVLGGCSLGRVNPGQFVMVKVDGHEVLLRRPFTVYDYDEERGVLEILYKVTGRGTRAMAELRESDVVSVLGPLGRGFPLDCPGKALLLARGVGLASLTYLGRKLREAGCSVVTVGSFRGRGEDLATGNKLVEGFSSRVYVLYDEDGTSSLDNVGRILFEENPSTVYTCGSKGLIRLLKQTPFKAYASVEERMGCGLGACLSCVVRTVHGYKLACRDGPVFDVRELEV</sequence>
<evidence type="ECO:0000256" key="12">
    <source>
        <dbReference type="PIRSR" id="PIRSR006816-2"/>
    </source>
</evidence>
<dbReference type="RefSeq" id="WP_014737624.1">
    <property type="nucleotide sequence ID" value="NC_017954.1"/>
</dbReference>
<evidence type="ECO:0000256" key="3">
    <source>
        <dbReference type="ARBA" id="ARBA00022630"/>
    </source>
</evidence>
<comment type="cofactor">
    <cofactor evidence="11">
        <name>FAD</name>
        <dbReference type="ChEBI" id="CHEBI:57692"/>
    </cofactor>
    <text evidence="11">Binds 1 FAD per subunit.</text>
</comment>
<proteinExistence type="inferred from homology"/>
<dbReference type="InterPro" id="IPR017938">
    <property type="entry name" value="Riboflavin_synthase-like_b-brl"/>
</dbReference>
<evidence type="ECO:0000256" key="2">
    <source>
        <dbReference type="ARBA" id="ARBA00022448"/>
    </source>
</evidence>
<keyword evidence="4 12" id="KW-0001">2Fe-2S</keyword>
<reference evidence="14 15" key="1">
    <citation type="journal article" date="2012" name="J. Bacteriol.">
        <title>Complete genome sequence of the hyperthermophilic cellulolytic Crenarchaeon 'Thermogladius cellulolyticus' 1633.</title>
        <authorList>
            <person name="Mardanov A.V."/>
            <person name="Kochetkova T.V."/>
            <person name="Beletsky A.V."/>
            <person name="Bonch-Osmolovskaya E.A."/>
            <person name="Ravin N.V."/>
            <person name="Skryabin K.G."/>
        </authorList>
    </citation>
    <scope>NUCLEOTIDE SEQUENCE [LARGE SCALE GENOMIC DNA]</scope>
    <source>
        <strain evidence="15">DSM 22663 / VKM B-2946 / 1633</strain>
    </source>
</reference>
<evidence type="ECO:0000256" key="10">
    <source>
        <dbReference type="ARBA" id="ARBA00034078"/>
    </source>
</evidence>
<comment type="similarity">
    <text evidence="1">Belongs to the PyrK family.</text>
</comment>
<dbReference type="HOGENOM" id="CLU_003827_1_2_2"/>
<dbReference type="PANTHER" id="PTHR43513:SF3">
    <property type="entry name" value="DIHYDROOROTATE DEHYDROGENASE B (NAD(+)), ELECTRON TRANSFER SUBUNIT-RELATED"/>
    <property type="match status" value="1"/>
</dbReference>
<keyword evidence="5 12" id="KW-0479">Metal-binding</keyword>
<feature type="binding site" evidence="12">
    <location>
        <position position="219"/>
    </location>
    <ligand>
        <name>[2Fe-2S] cluster</name>
        <dbReference type="ChEBI" id="CHEBI:190135"/>
    </ligand>
</feature>
<name>I3TF36_THEC1</name>
<keyword evidence="8 12" id="KW-0408">Iron</keyword>
<evidence type="ECO:0000313" key="14">
    <source>
        <dbReference type="EMBL" id="AFK51374.1"/>
    </source>
</evidence>
<dbReference type="InterPro" id="IPR012165">
    <property type="entry name" value="Cyt_c3_hydrogenase_gsu"/>
</dbReference>
<feature type="domain" description="FAD-binding FR-type" evidence="13">
    <location>
        <begin position="1"/>
        <end position="99"/>
    </location>
</feature>
<evidence type="ECO:0000313" key="15">
    <source>
        <dbReference type="Proteomes" id="UP000005270"/>
    </source>
</evidence>
<accession>I3TF36</accession>
<comment type="cofactor">
    <cofactor evidence="10">
        <name>[2Fe-2S] cluster</name>
        <dbReference type="ChEBI" id="CHEBI:190135"/>
    </cofactor>
</comment>
<dbReference type="InParanoid" id="I3TF36"/>